<protein>
    <submittedName>
        <fullName evidence="2">DUF2189 domain-containing protein</fullName>
    </submittedName>
</protein>
<dbReference type="EMBL" id="JADQDO010000002">
    <property type="protein sequence ID" value="MBF9233216.1"/>
    <property type="molecule type" value="Genomic_DNA"/>
</dbReference>
<feature type="transmembrane region" description="Helical" evidence="1">
    <location>
        <begin position="222"/>
        <end position="250"/>
    </location>
</feature>
<dbReference type="Pfam" id="PF09955">
    <property type="entry name" value="DUF2189"/>
    <property type="match status" value="1"/>
</dbReference>
<keyword evidence="3" id="KW-1185">Reference proteome</keyword>
<sequence>MAKLDAIDNINAPLDEPIVRKIGVADLKQSLMEGLDDFKAMPTHAFFIVLIYPVLGLFLARYSFGYKVLPLLFPLMSGFALLGPFAALGLYELSRQRERGEVFSWTAASDVLKGPSLGSIVALGVWLLAIFLMWMGAAQAIYKSAFGNHVPQSLSMFLQDIFLTRQGWAVIIVGNLAGLVFSAVVLAISVVSFPMLVDHHVSLGTAIQTSIRAVMANPVPMALWALIVAAGLFIGFIPLFFGLAVTLPILGHATWHLYRKLVAQ</sequence>
<name>A0A931BLR3_9HYPH</name>
<feature type="transmembrane region" description="Helical" evidence="1">
    <location>
        <begin position="168"/>
        <end position="193"/>
    </location>
</feature>
<keyword evidence="1" id="KW-0472">Membrane</keyword>
<accession>A0A931BLR3</accession>
<evidence type="ECO:0000313" key="2">
    <source>
        <dbReference type="EMBL" id="MBF9233216.1"/>
    </source>
</evidence>
<keyword evidence="1" id="KW-1133">Transmembrane helix</keyword>
<feature type="transmembrane region" description="Helical" evidence="1">
    <location>
        <begin position="111"/>
        <end position="134"/>
    </location>
</feature>
<evidence type="ECO:0000313" key="3">
    <source>
        <dbReference type="Proteomes" id="UP000599312"/>
    </source>
</evidence>
<reference evidence="2" key="1">
    <citation type="submission" date="2020-11" db="EMBL/GenBank/DDBJ databases">
        <authorList>
            <person name="Kim M.K."/>
        </authorList>
    </citation>
    <scope>NUCLEOTIDE SEQUENCE</scope>
    <source>
        <strain evidence="2">BT350</strain>
    </source>
</reference>
<feature type="transmembrane region" description="Helical" evidence="1">
    <location>
        <begin position="71"/>
        <end position="91"/>
    </location>
</feature>
<keyword evidence="1" id="KW-0812">Transmembrane</keyword>
<proteinExistence type="predicted"/>
<gene>
    <name evidence="2" type="ORF">I2H38_07450</name>
</gene>
<organism evidence="2 3">
    <name type="scientific">Microvirga alba</name>
    <dbReference type="NCBI Taxonomy" id="2791025"/>
    <lineage>
        <taxon>Bacteria</taxon>
        <taxon>Pseudomonadati</taxon>
        <taxon>Pseudomonadota</taxon>
        <taxon>Alphaproteobacteria</taxon>
        <taxon>Hyphomicrobiales</taxon>
        <taxon>Methylobacteriaceae</taxon>
        <taxon>Microvirga</taxon>
    </lineage>
</organism>
<evidence type="ECO:0000256" key="1">
    <source>
        <dbReference type="SAM" id="Phobius"/>
    </source>
</evidence>
<dbReference type="RefSeq" id="WP_196271178.1">
    <property type="nucleotide sequence ID" value="NZ_JADQDO010000002.1"/>
</dbReference>
<dbReference type="AlphaFoldDB" id="A0A931BLR3"/>
<feature type="transmembrane region" description="Helical" evidence="1">
    <location>
        <begin position="45"/>
        <end position="64"/>
    </location>
</feature>
<comment type="caution">
    <text evidence="2">The sequence shown here is derived from an EMBL/GenBank/DDBJ whole genome shotgun (WGS) entry which is preliminary data.</text>
</comment>
<dbReference type="InterPro" id="IPR018692">
    <property type="entry name" value="DUF2189"/>
</dbReference>
<dbReference type="Proteomes" id="UP000599312">
    <property type="component" value="Unassembled WGS sequence"/>
</dbReference>